<feature type="compositionally biased region" description="Basic and acidic residues" evidence="1">
    <location>
        <begin position="97"/>
        <end position="106"/>
    </location>
</feature>
<accession>A0A0L7R5T1</accession>
<proteinExistence type="predicted"/>
<sequence length="402" mass="45366">MTKPRSLDTEAAFRIDITRWSPQNIACPWKNTFIRYLSSGPTTTYLQLLPLFLCLYGKFTSYPVPVFPDSIHQQSLQPPYPAPGKKSSQSQLASCLAEDRDRDKGGVETQMVEISGNNGEGAARRRRFFRRRRWGDTEEAWSSKVNDFNPFSEQFHIEAGKGKWKGRKVCEALASSWGKGCQDLFPLFYSTPSGTENKSPELNKGEGFYGIDKSRAVPAKARSRLYFDLQLNEKSPAKAPWLDTDAGLTVNQVSVGAPADFYEINKARSAGMGSDKRLFDLLEDLIIEPTNGKPVDLLGLMDGLIVKKSVAGIVQLLALSFRKKRNQDISYIKEPRNKDAGIDDENSWKLDNLHAIPRSGNFTSPFDEYLSPFYRHFSRRSDNFSIGNELTFPSFENEQREA</sequence>
<dbReference type="Proteomes" id="UP000053825">
    <property type="component" value="Unassembled WGS sequence"/>
</dbReference>
<evidence type="ECO:0000313" key="2">
    <source>
        <dbReference type="EMBL" id="KOC66121.1"/>
    </source>
</evidence>
<feature type="region of interest" description="Disordered" evidence="1">
    <location>
        <begin position="73"/>
        <end position="107"/>
    </location>
</feature>
<reference evidence="2 3" key="1">
    <citation type="submission" date="2015-07" db="EMBL/GenBank/DDBJ databases">
        <title>The genome of Habropoda laboriosa.</title>
        <authorList>
            <person name="Pan H."/>
            <person name="Kapheim K."/>
        </authorList>
    </citation>
    <scope>NUCLEOTIDE SEQUENCE [LARGE SCALE GENOMIC DNA]</scope>
    <source>
        <strain evidence="2">0110345459</strain>
    </source>
</reference>
<gene>
    <name evidence="2" type="ORF">WH47_01014</name>
</gene>
<evidence type="ECO:0000256" key="1">
    <source>
        <dbReference type="SAM" id="MobiDB-lite"/>
    </source>
</evidence>
<evidence type="ECO:0000313" key="3">
    <source>
        <dbReference type="Proteomes" id="UP000053825"/>
    </source>
</evidence>
<name>A0A0L7R5T1_9HYME</name>
<keyword evidence="3" id="KW-1185">Reference proteome</keyword>
<dbReference type="AlphaFoldDB" id="A0A0L7R5T1"/>
<protein>
    <submittedName>
        <fullName evidence="2">Uncharacterized protein</fullName>
    </submittedName>
</protein>
<organism evidence="2 3">
    <name type="scientific">Habropoda laboriosa</name>
    <dbReference type="NCBI Taxonomy" id="597456"/>
    <lineage>
        <taxon>Eukaryota</taxon>
        <taxon>Metazoa</taxon>
        <taxon>Ecdysozoa</taxon>
        <taxon>Arthropoda</taxon>
        <taxon>Hexapoda</taxon>
        <taxon>Insecta</taxon>
        <taxon>Pterygota</taxon>
        <taxon>Neoptera</taxon>
        <taxon>Endopterygota</taxon>
        <taxon>Hymenoptera</taxon>
        <taxon>Apocrita</taxon>
        <taxon>Aculeata</taxon>
        <taxon>Apoidea</taxon>
        <taxon>Anthophila</taxon>
        <taxon>Apidae</taxon>
        <taxon>Habropoda</taxon>
    </lineage>
</organism>
<dbReference type="EMBL" id="KQ414652">
    <property type="protein sequence ID" value="KOC66121.1"/>
    <property type="molecule type" value="Genomic_DNA"/>
</dbReference>